<dbReference type="SMART" id="SM00841">
    <property type="entry name" value="Elong-fact-P_C"/>
    <property type="match status" value="1"/>
</dbReference>
<evidence type="ECO:0000313" key="8">
    <source>
        <dbReference type="Proteomes" id="UP001165122"/>
    </source>
</evidence>
<dbReference type="SUPFAM" id="SSF50249">
    <property type="entry name" value="Nucleic acid-binding proteins"/>
    <property type="match status" value="2"/>
</dbReference>
<protein>
    <recommendedName>
        <fullName evidence="9">Elongation factor P</fullName>
    </recommendedName>
</protein>
<dbReference type="InterPro" id="IPR020599">
    <property type="entry name" value="Transl_elong_fac_P/YeiP"/>
</dbReference>
<dbReference type="InterPro" id="IPR008991">
    <property type="entry name" value="Translation_prot_SH3-like_sf"/>
</dbReference>
<dbReference type="SMART" id="SM01185">
    <property type="entry name" value="EFP"/>
    <property type="match status" value="1"/>
</dbReference>
<dbReference type="InterPro" id="IPR013185">
    <property type="entry name" value="Transl_elong_KOW-like"/>
</dbReference>
<keyword evidence="3" id="KW-0150">Chloroplast</keyword>
<dbReference type="Proteomes" id="UP001165122">
    <property type="component" value="Unassembled WGS sequence"/>
</dbReference>
<dbReference type="EMBL" id="BRXW01000271">
    <property type="protein sequence ID" value="GMI16942.1"/>
    <property type="molecule type" value="Genomic_DNA"/>
</dbReference>
<dbReference type="GO" id="GO:0005829">
    <property type="term" value="C:cytosol"/>
    <property type="evidence" value="ECO:0007669"/>
    <property type="project" value="UniProtKB-ARBA"/>
</dbReference>
<dbReference type="GO" id="GO:0003746">
    <property type="term" value="F:translation elongation factor activity"/>
    <property type="evidence" value="ECO:0007669"/>
    <property type="project" value="InterPro"/>
</dbReference>
<dbReference type="Gene3D" id="2.30.30.30">
    <property type="match status" value="1"/>
</dbReference>
<dbReference type="PANTHER" id="PTHR30053:SF14">
    <property type="entry name" value="TRANSLATION ELONGATION FACTOR KOW-LIKE DOMAIN-CONTAINING PROTEIN"/>
    <property type="match status" value="1"/>
</dbReference>
<evidence type="ECO:0000256" key="2">
    <source>
        <dbReference type="ARBA" id="ARBA00009479"/>
    </source>
</evidence>
<name>A0A9W7FQ90_9STRA</name>
<evidence type="ECO:0000256" key="1">
    <source>
        <dbReference type="ARBA" id="ARBA00004229"/>
    </source>
</evidence>
<dbReference type="FunFam" id="2.40.50.140:FF:000004">
    <property type="entry name" value="Elongation factor P"/>
    <property type="match status" value="1"/>
</dbReference>
<keyword evidence="8" id="KW-1185">Reference proteome</keyword>
<sequence>MICQLFKSLPKFPTRTKLSRPKFPSSHLALLPSSLHSLRTIQTSAPLHSPIKAGDIRVGNVLDLPPLARVTSVEKVKPGKGGAFATVTLQTIDQSKKKLNKRFRTDEKVEKVSLGVEEKFQVLYVASGIECMNLSTFDQITVESHLLTETELNFCIDGTVIGLQQYNNEIVNVVLPKGVEIEIQETEPQPNGATAKQGAFKSSVLANGVRCMVPPFLETGDIVEVDPRNGEYMNRVSKS</sequence>
<dbReference type="GO" id="GO:0009507">
    <property type="term" value="C:chloroplast"/>
    <property type="evidence" value="ECO:0007669"/>
    <property type="project" value="UniProtKB-SubCell"/>
</dbReference>
<dbReference type="Gene3D" id="2.40.50.140">
    <property type="entry name" value="Nucleic acid-binding proteins"/>
    <property type="match status" value="1"/>
</dbReference>
<dbReference type="InterPro" id="IPR014722">
    <property type="entry name" value="Rib_uL2_dom2"/>
</dbReference>
<evidence type="ECO:0000313" key="7">
    <source>
        <dbReference type="EMBL" id="GMI16942.1"/>
    </source>
</evidence>
<comment type="subcellular location">
    <subcellularLocation>
        <location evidence="1">Plastid</location>
        <location evidence="1">Chloroplast</location>
    </subcellularLocation>
</comment>
<organism evidence="7 8">
    <name type="scientific">Triparma laevis f. longispina</name>
    <dbReference type="NCBI Taxonomy" id="1714387"/>
    <lineage>
        <taxon>Eukaryota</taxon>
        <taxon>Sar</taxon>
        <taxon>Stramenopiles</taxon>
        <taxon>Ochrophyta</taxon>
        <taxon>Bolidophyceae</taxon>
        <taxon>Parmales</taxon>
        <taxon>Triparmaceae</taxon>
        <taxon>Triparma</taxon>
    </lineage>
</organism>
<dbReference type="Pfam" id="PF08207">
    <property type="entry name" value="EFP_N"/>
    <property type="match status" value="1"/>
</dbReference>
<evidence type="ECO:0000256" key="4">
    <source>
        <dbReference type="ARBA" id="ARBA00022640"/>
    </source>
</evidence>
<dbReference type="Pfam" id="PF09285">
    <property type="entry name" value="Elong-fact-P_C"/>
    <property type="match status" value="1"/>
</dbReference>
<evidence type="ECO:0000259" key="5">
    <source>
        <dbReference type="SMART" id="SM00841"/>
    </source>
</evidence>
<dbReference type="AlphaFoldDB" id="A0A9W7FQ90"/>
<dbReference type="InterPro" id="IPR001059">
    <property type="entry name" value="Transl_elong_P/YeiP_cen"/>
</dbReference>
<dbReference type="SUPFAM" id="SSF50104">
    <property type="entry name" value="Translation proteins SH3-like domain"/>
    <property type="match status" value="1"/>
</dbReference>
<evidence type="ECO:0000256" key="3">
    <source>
        <dbReference type="ARBA" id="ARBA00022528"/>
    </source>
</evidence>
<proteinExistence type="inferred from homology"/>
<dbReference type="GO" id="GO:0043043">
    <property type="term" value="P:peptide biosynthetic process"/>
    <property type="evidence" value="ECO:0007669"/>
    <property type="project" value="InterPro"/>
</dbReference>
<feature type="domain" description="Translation elongation factor P/YeiP central" evidence="6">
    <location>
        <begin position="117"/>
        <end position="171"/>
    </location>
</feature>
<accession>A0A9W7FQ90</accession>
<dbReference type="InterPro" id="IPR012340">
    <property type="entry name" value="NA-bd_OB-fold"/>
</dbReference>
<comment type="similarity">
    <text evidence="2">Belongs to the elongation factor P family.</text>
</comment>
<dbReference type="PANTHER" id="PTHR30053">
    <property type="entry name" value="ELONGATION FACTOR P"/>
    <property type="match status" value="1"/>
</dbReference>
<reference evidence="8" key="1">
    <citation type="journal article" date="2023" name="Commun. Biol.">
        <title>Genome analysis of Parmales, the sister group of diatoms, reveals the evolutionary specialization of diatoms from phago-mixotrophs to photoautotrophs.</title>
        <authorList>
            <person name="Ban H."/>
            <person name="Sato S."/>
            <person name="Yoshikawa S."/>
            <person name="Yamada K."/>
            <person name="Nakamura Y."/>
            <person name="Ichinomiya M."/>
            <person name="Sato N."/>
            <person name="Blanc-Mathieu R."/>
            <person name="Endo H."/>
            <person name="Kuwata A."/>
            <person name="Ogata H."/>
        </authorList>
    </citation>
    <scope>NUCLEOTIDE SEQUENCE [LARGE SCALE GENOMIC DNA]</scope>
    <source>
        <strain evidence="8">NIES 3700</strain>
    </source>
</reference>
<evidence type="ECO:0000259" key="6">
    <source>
        <dbReference type="SMART" id="SM01185"/>
    </source>
</evidence>
<gene>
    <name evidence="7" type="ORF">TrLO_g9806</name>
</gene>
<feature type="domain" description="Elongation factor P C-terminal" evidence="5">
    <location>
        <begin position="179"/>
        <end position="235"/>
    </location>
</feature>
<dbReference type="InterPro" id="IPR015365">
    <property type="entry name" value="Elong-fact-P_C"/>
</dbReference>
<evidence type="ECO:0008006" key="9">
    <source>
        <dbReference type="Google" id="ProtNLM"/>
    </source>
</evidence>
<comment type="caution">
    <text evidence="7">The sequence shown here is derived from an EMBL/GenBank/DDBJ whole genome shotgun (WGS) entry which is preliminary data.</text>
</comment>
<keyword evidence="4" id="KW-0934">Plastid</keyword>
<dbReference type="OrthoDB" id="10259892at2759"/>